<evidence type="ECO:0000313" key="5">
    <source>
        <dbReference type="Proteomes" id="UP000004295"/>
    </source>
</evidence>
<comment type="subcellular location">
    <subcellularLocation>
        <location evidence="2">Cytoplasm</location>
    </subcellularLocation>
</comment>
<keyword evidence="4" id="KW-0560">Oxidoreductase</keyword>
<dbReference type="InterPro" id="IPR010723">
    <property type="entry name" value="HemN_C"/>
</dbReference>
<dbReference type="Pfam" id="PF04055">
    <property type="entry name" value="Radical_SAM"/>
    <property type="match status" value="1"/>
</dbReference>
<evidence type="ECO:0000256" key="1">
    <source>
        <dbReference type="ARBA" id="ARBA00006100"/>
    </source>
</evidence>
<reference evidence="4 5" key="1">
    <citation type="submission" date="2009-04" db="EMBL/GenBank/DDBJ databases">
        <authorList>
            <person name="Sebastian Y."/>
            <person name="Madupu R."/>
            <person name="Durkin A.S."/>
            <person name="Torralba M."/>
            <person name="Methe B."/>
            <person name="Sutton G.G."/>
            <person name="Strausberg R.L."/>
            <person name="Nelson K.E."/>
        </authorList>
    </citation>
    <scope>NUCLEOTIDE SEQUENCE [LARGE SCALE GENOMIC DNA]</scope>
    <source>
        <strain evidence="5">ATCC 35406 / BCRC 14492 / JCM 8526 / NCTC 13058 / HG 370</strain>
    </source>
</reference>
<comment type="caution">
    <text evidence="4">The sequence shown here is derived from an EMBL/GenBank/DDBJ whole genome shotgun (WGS) entry which is preliminary data.</text>
</comment>
<evidence type="ECO:0000313" key="4">
    <source>
        <dbReference type="EMBL" id="EEN83553.1"/>
    </source>
</evidence>
<dbReference type="InterPro" id="IPR023404">
    <property type="entry name" value="rSAM_horseshoe"/>
</dbReference>
<dbReference type="EMBL" id="ACNN01000005">
    <property type="protein sequence ID" value="EEN83553.1"/>
    <property type="molecule type" value="Genomic_DNA"/>
</dbReference>
<keyword evidence="2" id="KW-0411">Iron-sulfur</keyword>
<dbReference type="GO" id="GO:0004109">
    <property type="term" value="F:coproporphyrinogen oxidase activity"/>
    <property type="evidence" value="ECO:0007669"/>
    <property type="project" value="InterPro"/>
</dbReference>
<dbReference type="eggNOG" id="COG0635">
    <property type="taxonomic scope" value="Bacteria"/>
</dbReference>
<accession>C3J8B6</accession>
<gene>
    <name evidence="4" type="ORF">POREN0001_1361</name>
</gene>
<keyword evidence="5" id="KW-1185">Reference proteome</keyword>
<dbReference type="PROSITE" id="PS51918">
    <property type="entry name" value="RADICAL_SAM"/>
    <property type="match status" value="1"/>
</dbReference>
<dbReference type="GO" id="GO:0005737">
    <property type="term" value="C:cytoplasm"/>
    <property type="evidence" value="ECO:0007669"/>
    <property type="project" value="UniProtKB-SubCell"/>
</dbReference>
<dbReference type="Pfam" id="PF06969">
    <property type="entry name" value="HemN_C"/>
    <property type="match status" value="1"/>
</dbReference>
<dbReference type="SUPFAM" id="SSF102114">
    <property type="entry name" value="Radical SAM enzymes"/>
    <property type="match status" value="1"/>
</dbReference>
<dbReference type="InterPro" id="IPR006638">
    <property type="entry name" value="Elp3/MiaA/NifB-like_rSAM"/>
</dbReference>
<dbReference type="SFLD" id="SFLDS00029">
    <property type="entry name" value="Radical_SAM"/>
    <property type="match status" value="1"/>
</dbReference>
<dbReference type="GeneID" id="93365661"/>
<sequence length="399" mass="45550">MAGLYLHVPFCKSRCAYCAFYSQTNTRQQEAFVAALCRELELRREELAPSISIETVYFGGGTPSLLSPSQLEKIVDTIRRVYSPEPDAEWTLEGNPDDLTPEYAHALRLLRFNRVSLGVQSFCDEELRFLGRRHTARQVYSAIEALRTADFSNISIDLIYSLPGQSHQLWQQNLSSALVLEIPHISAYNLTYEEHTRLTHLARRGSIEKQSDEDALRDYYYLVDTLHGRGYDHYELSNFAFRGMHSRHNSSYWDRVPYLGFGPSAHSYLPESRYANVAHLHRYIEYLQQGTTAIDFREDLSPTDCFNEIIMTGLRRAKGVDLQNVSEVFGRKKLSFLQTASEPYLAQGLLILDSSSQYSIEAPSPSICKERVANEGQFLRASREGMVVIDSIISDLFLL</sequence>
<keyword evidence="2" id="KW-0143">Chaperone</keyword>
<keyword evidence="2" id="KW-0004">4Fe-4S</keyword>
<evidence type="ECO:0000259" key="3">
    <source>
        <dbReference type="PROSITE" id="PS51918"/>
    </source>
</evidence>
<comment type="function">
    <text evidence="2">Probably acts as a heme chaperone, transferring heme to an unknown acceptor. Binds one molecule of heme per monomer, possibly covalently. Binds 1 [4Fe-4S] cluster. The cluster is coordinated with 3 cysteines and an exchangeable S-adenosyl-L-methionine.</text>
</comment>
<dbReference type="AlphaFoldDB" id="C3J8B6"/>
<dbReference type="SFLD" id="SFLDG01065">
    <property type="entry name" value="anaerobic_coproporphyrinogen-I"/>
    <property type="match status" value="1"/>
</dbReference>
<dbReference type="STRING" id="553175.POREN0001_1361"/>
<dbReference type="PANTHER" id="PTHR13932">
    <property type="entry name" value="COPROPORPHYRINIGEN III OXIDASE"/>
    <property type="match status" value="1"/>
</dbReference>
<dbReference type="CDD" id="cd01335">
    <property type="entry name" value="Radical_SAM"/>
    <property type="match status" value="1"/>
</dbReference>
<keyword evidence="2" id="KW-0949">S-adenosyl-L-methionine</keyword>
<dbReference type="GO" id="GO:0046872">
    <property type="term" value="F:metal ion binding"/>
    <property type="evidence" value="ECO:0007669"/>
    <property type="project" value="UniProtKB-UniRule"/>
</dbReference>
<keyword evidence="2" id="KW-0349">Heme</keyword>
<dbReference type="SMART" id="SM00729">
    <property type="entry name" value="Elp3"/>
    <property type="match status" value="1"/>
</dbReference>
<dbReference type="InterPro" id="IPR007197">
    <property type="entry name" value="rSAM"/>
</dbReference>
<dbReference type="GO" id="GO:0051539">
    <property type="term" value="F:4 iron, 4 sulfur cluster binding"/>
    <property type="evidence" value="ECO:0007669"/>
    <property type="project" value="UniProtKB-UniRule"/>
</dbReference>
<dbReference type="InterPro" id="IPR058240">
    <property type="entry name" value="rSAM_sf"/>
</dbReference>
<dbReference type="NCBIfam" id="TIGR00539">
    <property type="entry name" value="hemN_rel"/>
    <property type="match status" value="1"/>
</dbReference>
<dbReference type="InterPro" id="IPR034505">
    <property type="entry name" value="Coproporphyrinogen-III_oxidase"/>
</dbReference>
<dbReference type="GO" id="GO:0006779">
    <property type="term" value="P:porphyrin-containing compound biosynthetic process"/>
    <property type="evidence" value="ECO:0007669"/>
    <property type="project" value="InterPro"/>
</dbReference>
<evidence type="ECO:0000256" key="2">
    <source>
        <dbReference type="RuleBase" id="RU364116"/>
    </source>
</evidence>
<proteinExistence type="inferred from homology"/>
<keyword evidence="2" id="KW-0963">Cytoplasm</keyword>
<organism evidence="4 5">
    <name type="scientific">Porphyromonas endodontalis (strain ATCC 35406 / DSM 24491 / JCM 8526 / CCUG 16442 / BCRC 14492 / NCTC 13058 / HG 370)</name>
    <name type="common">Bacteroides endodontalis</name>
    <dbReference type="NCBI Taxonomy" id="553175"/>
    <lineage>
        <taxon>Bacteria</taxon>
        <taxon>Pseudomonadati</taxon>
        <taxon>Bacteroidota</taxon>
        <taxon>Bacteroidia</taxon>
        <taxon>Bacteroidales</taxon>
        <taxon>Porphyromonadaceae</taxon>
        <taxon>Porphyromonas</taxon>
    </lineage>
</organism>
<protein>
    <recommendedName>
        <fullName evidence="2">Heme chaperone HemW</fullName>
    </recommendedName>
</protein>
<comment type="similarity">
    <text evidence="1">Belongs to the anaerobic coproporphyrinogen-III oxidase family. HemW subfamily.</text>
</comment>
<dbReference type="Proteomes" id="UP000004295">
    <property type="component" value="Unassembled WGS sequence"/>
</dbReference>
<dbReference type="RefSeq" id="WP_004332020.1">
    <property type="nucleotide sequence ID" value="NZ_ACNN01000005.1"/>
</dbReference>
<dbReference type="PANTHER" id="PTHR13932:SF5">
    <property type="entry name" value="RADICAL S-ADENOSYL METHIONINE DOMAIN-CONTAINING PROTEIN 1, MITOCHONDRIAL"/>
    <property type="match status" value="1"/>
</dbReference>
<name>C3J8B6_POREA</name>
<dbReference type="SFLD" id="SFLDF00562">
    <property type="entry name" value="HemN-like__clustered_with_heat"/>
    <property type="match status" value="1"/>
</dbReference>
<keyword evidence="2" id="KW-0408">Iron</keyword>
<dbReference type="Gene3D" id="3.80.30.20">
    <property type="entry name" value="tm_1862 like domain"/>
    <property type="match status" value="1"/>
</dbReference>
<dbReference type="InterPro" id="IPR004559">
    <property type="entry name" value="HemW-like"/>
</dbReference>
<keyword evidence="2" id="KW-0479">Metal-binding</keyword>
<feature type="domain" description="Radical SAM core" evidence="3">
    <location>
        <begin position="1"/>
        <end position="232"/>
    </location>
</feature>